<reference evidence="2" key="1">
    <citation type="journal article" date="2014" name="Front. Microbiol.">
        <title>High frequency of phylogenetically diverse reductive dehalogenase-homologous genes in deep subseafloor sedimentary metagenomes.</title>
        <authorList>
            <person name="Kawai M."/>
            <person name="Futagami T."/>
            <person name="Toyoda A."/>
            <person name="Takaki Y."/>
            <person name="Nishi S."/>
            <person name="Hori S."/>
            <person name="Arai W."/>
            <person name="Tsubouchi T."/>
            <person name="Morono Y."/>
            <person name="Uchiyama I."/>
            <person name="Ito T."/>
            <person name="Fujiyama A."/>
            <person name="Inagaki F."/>
            <person name="Takami H."/>
        </authorList>
    </citation>
    <scope>NUCLEOTIDE SEQUENCE</scope>
    <source>
        <strain evidence="2">Expedition CK06-06</strain>
    </source>
</reference>
<gene>
    <name evidence="2" type="ORF">S12H4_21865</name>
</gene>
<sequence>LEVIELYLVMGRLTNPEIRCSGISLNTQSMTDKERNDTLARVRDETGLIVFDPVAAGAGELIDYLEKTSC</sequence>
<evidence type="ECO:0000313" key="2">
    <source>
        <dbReference type="EMBL" id="GAI86009.1"/>
    </source>
</evidence>
<dbReference type="Pfam" id="PF07755">
    <property type="entry name" value="DUF1611"/>
    <property type="match status" value="1"/>
</dbReference>
<accession>X1U166</accession>
<comment type="caution">
    <text evidence="2">The sequence shown here is derived from an EMBL/GenBank/DDBJ whole genome shotgun (WGS) entry which is preliminary data.</text>
</comment>
<feature type="domain" description="D-glutamate N-acetyltransferase-like C-terminal" evidence="1">
    <location>
        <begin position="2"/>
        <end position="61"/>
    </location>
</feature>
<dbReference type="EMBL" id="BARW01011313">
    <property type="protein sequence ID" value="GAI86009.1"/>
    <property type="molecule type" value="Genomic_DNA"/>
</dbReference>
<evidence type="ECO:0000259" key="1">
    <source>
        <dbReference type="Pfam" id="PF07755"/>
    </source>
</evidence>
<dbReference type="AlphaFoldDB" id="X1U166"/>
<protein>
    <recommendedName>
        <fullName evidence="1">D-glutamate N-acetyltransferase-like C-terminal domain-containing protein</fullName>
    </recommendedName>
</protein>
<name>X1U166_9ZZZZ</name>
<proteinExistence type="predicted"/>
<dbReference type="InterPro" id="IPR035086">
    <property type="entry name" value="DgcN-like_C"/>
</dbReference>
<feature type="non-terminal residue" evidence="2">
    <location>
        <position position="1"/>
    </location>
</feature>
<organism evidence="2">
    <name type="scientific">marine sediment metagenome</name>
    <dbReference type="NCBI Taxonomy" id="412755"/>
    <lineage>
        <taxon>unclassified sequences</taxon>
        <taxon>metagenomes</taxon>
        <taxon>ecological metagenomes</taxon>
    </lineage>
</organism>
<dbReference type="InterPro" id="IPR027417">
    <property type="entry name" value="P-loop_NTPase"/>
</dbReference>
<dbReference type="Gene3D" id="3.40.50.300">
    <property type="entry name" value="P-loop containing nucleotide triphosphate hydrolases"/>
    <property type="match status" value="1"/>
</dbReference>